<dbReference type="EMBL" id="CM042049">
    <property type="protein sequence ID" value="KAI3745697.1"/>
    <property type="molecule type" value="Genomic_DNA"/>
</dbReference>
<organism evidence="1 2">
    <name type="scientific">Arctium lappa</name>
    <name type="common">Greater burdock</name>
    <name type="synonym">Lappa major</name>
    <dbReference type="NCBI Taxonomy" id="4217"/>
    <lineage>
        <taxon>Eukaryota</taxon>
        <taxon>Viridiplantae</taxon>
        <taxon>Streptophyta</taxon>
        <taxon>Embryophyta</taxon>
        <taxon>Tracheophyta</taxon>
        <taxon>Spermatophyta</taxon>
        <taxon>Magnoliopsida</taxon>
        <taxon>eudicotyledons</taxon>
        <taxon>Gunneridae</taxon>
        <taxon>Pentapetalae</taxon>
        <taxon>asterids</taxon>
        <taxon>campanulids</taxon>
        <taxon>Asterales</taxon>
        <taxon>Asteraceae</taxon>
        <taxon>Carduoideae</taxon>
        <taxon>Cardueae</taxon>
        <taxon>Arctiinae</taxon>
        <taxon>Arctium</taxon>
    </lineage>
</organism>
<name>A0ACB9DGN1_ARCLA</name>
<gene>
    <name evidence="1" type="ORF">L6452_08102</name>
</gene>
<comment type="caution">
    <text evidence="1">The sequence shown here is derived from an EMBL/GenBank/DDBJ whole genome shotgun (WGS) entry which is preliminary data.</text>
</comment>
<evidence type="ECO:0000313" key="2">
    <source>
        <dbReference type="Proteomes" id="UP001055879"/>
    </source>
</evidence>
<sequence>MSSLIIRFDTKTEMFTEIATPPGECFYMTVVGGCIHLCMFPEIDSDRLELWKMDGDGEWVKVIRSCRSLFDDQPFHLMKNGNWLLCSIRNVIVLNVHRKEEKSKIACVHTIDGTMVILSRGKFVETIVSLKR</sequence>
<proteinExistence type="predicted"/>
<accession>A0ACB9DGN1</accession>
<reference evidence="1 2" key="2">
    <citation type="journal article" date="2022" name="Mol. Ecol. Resour.">
        <title>The genomes of chicory, endive, great burdock and yacon provide insights into Asteraceae paleo-polyploidization history and plant inulin production.</title>
        <authorList>
            <person name="Fan W."/>
            <person name="Wang S."/>
            <person name="Wang H."/>
            <person name="Wang A."/>
            <person name="Jiang F."/>
            <person name="Liu H."/>
            <person name="Zhao H."/>
            <person name="Xu D."/>
            <person name="Zhang Y."/>
        </authorList>
    </citation>
    <scope>NUCLEOTIDE SEQUENCE [LARGE SCALE GENOMIC DNA]</scope>
    <source>
        <strain evidence="2">cv. Niubang</strain>
    </source>
</reference>
<keyword evidence="2" id="KW-1185">Reference proteome</keyword>
<protein>
    <submittedName>
        <fullName evidence="1">Uncharacterized protein</fullName>
    </submittedName>
</protein>
<reference evidence="2" key="1">
    <citation type="journal article" date="2022" name="Mol. Ecol. Resour.">
        <title>The genomes of chicory, endive, great burdock and yacon provide insights into Asteraceae palaeo-polyploidization history and plant inulin production.</title>
        <authorList>
            <person name="Fan W."/>
            <person name="Wang S."/>
            <person name="Wang H."/>
            <person name="Wang A."/>
            <person name="Jiang F."/>
            <person name="Liu H."/>
            <person name="Zhao H."/>
            <person name="Xu D."/>
            <person name="Zhang Y."/>
        </authorList>
    </citation>
    <scope>NUCLEOTIDE SEQUENCE [LARGE SCALE GENOMIC DNA]</scope>
    <source>
        <strain evidence="2">cv. Niubang</strain>
    </source>
</reference>
<evidence type="ECO:0000313" key="1">
    <source>
        <dbReference type="EMBL" id="KAI3745697.1"/>
    </source>
</evidence>
<dbReference type="Proteomes" id="UP001055879">
    <property type="component" value="Linkage Group LG03"/>
</dbReference>